<organism evidence="1 2">
    <name type="scientific">Cetraspora pellucida</name>
    <dbReference type="NCBI Taxonomy" id="1433469"/>
    <lineage>
        <taxon>Eukaryota</taxon>
        <taxon>Fungi</taxon>
        <taxon>Fungi incertae sedis</taxon>
        <taxon>Mucoromycota</taxon>
        <taxon>Glomeromycotina</taxon>
        <taxon>Glomeromycetes</taxon>
        <taxon>Diversisporales</taxon>
        <taxon>Gigasporaceae</taxon>
        <taxon>Cetraspora</taxon>
    </lineage>
</organism>
<name>A0ACA9PNY6_9GLOM</name>
<feature type="non-terminal residue" evidence="1">
    <location>
        <position position="430"/>
    </location>
</feature>
<gene>
    <name evidence="1" type="ORF">SPELUC_LOCUS11947</name>
</gene>
<comment type="caution">
    <text evidence="1">The sequence shown here is derived from an EMBL/GenBank/DDBJ whole genome shotgun (WGS) entry which is preliminary data.</text>
</comment>
<sequence>QTKKLNEDILIFNNFGINEEAFGIQDPDSDYDTFNDSISSTNVAESLVSEGTVVNYNESIEIQPFIWDELAFKRAQMVANEKENNDDDEIEWEDLEYELSETASFVTKSTEDEALNYLLDDCGKSQNLTPCVLLYIADGQLQRCSKYKQKTQRPLAQLVGTWEIDSEAFESVKSNNRLYTLGVCGSHFTFDQNELHDSNFKNEQCIEKSCINYHRCLFCNKNKHFFSRGASCTQHSTDIIGRTVQTPCMGLKTCPAFITKHNSNIDPNNNKCQPRYICTQCFNSQGGHFFQRPGSGIKPFSCNNKHDDDTTQALELLGRFILKMAASDKSEQKKELLTYLNSILPFFDKTKSHIKNPPRTAIWKSRHKIRQNKEALEKPSSLAEYQAAFPHCISDFFNGLITRLQKRKHDIVNKKRRQRGLEMKAFDEAR</sequence>
<dbReference type="EMBL" id="CAJVPW010026711">
    <property type="protein sequence ID" value="CAG8713254.1"/>
    <property type="molecule type" value="Genomic_DNA"/>
</dbReference>
<proteinExistence type="predicted"/>
<evidence type="ECO:0000313" key="1">
    <source>
        <dbReference type="EMBL" id="CAG8713254.1"/>
    </source>
</evidence>
<reference evidence="1" key="1">
    <citation type="submission" date="2021-06" db="EMBL/GenBank/DDBJ databases">
        <authorList>
            <person name="Kallberg Y."/>
            <person name="Tangrot J."/>
            <person name="Rosling A."/>
        </authorList>
    </citation>
    <scope>NUCLEOTIDE SEQUENCE</scope>
    <source>
        <strain evidence="1">28 12/20/2015</strain>
    </source>
</reference>
<protein>
    <submittedName>
        <fullName evidence="1">8405_t:CDS:1</fullName>
    </submittedName>
</protein>
<keyword evidence="2" id="KW-1185">Reference proteome</keyword>
<feature type="non-terminal residue" evidence="1">
    <location>
        <position position="1"/>
    </location>
</feature>
<dbReference type="Proteomes" id="UP000789366">
    <property type="component" value="Unassembled WGS sequence"/>
</dbReference>
<accession>A0ACA9PNY6</accession>
<evidence type="ECO:0000313" key="2">
    <source>
        <dbReference type="Proteomes" id="UP000789366"/>
    </source>
</evidence>